<feature type="transmembrane region" description="Helical" evidence="1">
    <location>
        <begin position="153"/>
        <end position="174"/>
    </location>
</feature>
<keyword evidence="1" id="KW-0472">Membrane</keyword>
<feature type="transmembrane region" description="Helical" evidence="1">
    <location>
        <begin position="217"/>
        <end position="239"/>
    </location>
</feature>
<dbReference type="AlphaFoldDB" id="V6IX70"/>
<keyword evidence="1" id="KW-1133">Transmembrane helix</keyword>
<dbReference type="OrthoDB" id="2373063at2"/>
<keyword evidence="3" id="KW-1185">Reference proteome</keyword>
<proteinExistence type="predicted"/>
<evidence type="ECO:0000313" key="3">
    <source>
        <dbReference type="Proteomes" id="UP000018296"/>
    </source>
</evidence>
<name>V6IX70_9BACL</name>
<dbReference type="EMBL" id="AWTC01000008">
    <property type="protein sequence ID" value="EST11968.1"/>
    <property type="molecule type" value="Genomic_DNA"/>
</dbReference>
<sequence>MDARHEQPLKTLFLHELKRRRENGRKGINAQWRLVYFFSFIVIAMILTIYFNLIYHVQLKYIWNICWGIPWMIFGLSISLIHREWRNETVGWWLTFPYPRSTLVAAKFWAMLVRGVSLACSILLLIIVFGAFATLVSSTLSFGDFLAFIKSGLIPILLDLAALPLAVGAGLILGTLGRTKLRPAMPLFWIIWGLSWGLSGSAGWFEPLSQFKIPIELVAAIIGSWLLTWILILLASWLLEKKLDL</sequence>
<dbReference type="STRING" id="1395513.P343_09055"/>
<keyword evidence="1" id="KW-0812">Transmembrane</keyword>
<dbReference type="Proteomes" id="UP000018296">
    <property type="component" value="Unassembled WGS sequence"/>
</dbReference>
<dbReference type="PATRIC" id="fig|1395513.3.peg.1825"/>
<comment type="caution">
    <text evidence="2">The sequence shown here is derived from an EMBL/GenBank/DDBJ whole genome shotgun (WGS) entry which is preliminary data.</text>
</comment>
<evidence type="ECO:0000313" key="2">
    <source>
        <dbReference type="EMBL" id="EST11968.1"/>
    </source>
</evidence>
<feature type="transmembrane region" description="Helical" evidence="1">
    <location>
        <begin position="61"/>
        <end position="81"/>
    </location>
</feature>
<gene>
    <name evidence="2" type="ORF">P343_09055</name>
</gene>
<protein>
    <submittedName>
        <fullName evidence="2">Uncharacterized protein</fullName>
    </submittedName>
</protein>
<dbReference type="RefSeq" id="WP_023510070.1">
    <property type="nucleotide sequence ID" value="NZ_AWTC01000008.1"/>
</dbReference>
<dbReference type="eggNOG" id="ENOG503348G">
    <property type="taxonomic scope" value="Bacteria"/>
</dbReference>
<feature type="transmembrane region" description="Helical" evidence="1">
    <location>
        <begin position="108"/>
        <end position="133"/>
    </location>
</feature>
<feature type="transmembrane region" description="Helical" evidence="1">
    <location>
        <begin position="34"/>
        <end position="55"/>
    </location>
</feature>
<evidence type="ECO:0000256" key="1">
    <source>
        <dbReference type="SAM" id="Phobius"/>
    </source>
</evidence>
<organism evidence="2 3">
    <name type="scientific">Sporolactobacillus laevolacticus DSM 442</name>
    <dbReference type="NCBI Taxonomy" id="1395513"/>
    <lineage>
        <taxon>Bacteria</taxon>
        <taxon>Bacillati</taxon>
        <taxon>Bacillota</taxon>
        <taxon>Bacilli</taxon>
        <taxon>Bacillales</taxon>
        <taxon>Sporolactobacillaceae</taxon>
        <taxon>Sporolactobacillus</taxon>
    </lineage>
</organism>
<reference evidence="2 3" key="1">
    <citation type="journal article" date="2013" name="Genome Announc.">
        <title>Genome Sequence of Sporolactobacillus laevolacticus DSM442, an Efficient Polymer-Grade D-Lactate Producer from Agricultural Waste Cottonseed as a Nitrogen Source.</title>
        <authorList>
            <person name="Wang H."/>
            <person name="Wang L."/>
            <person name="Ju J."/>
            <person name="Yu B."/>
            <person name="Ma Y."/>
        </authorList>
    </citation>
    <scope>NUCLEOTIDE SEQUENCE [LARGE SCALE GENOMIC DNA]</scope>
    <source>
        <strain evidence="2 3">DSM 442</strain>
    </source>
</reference>
<feature type="transmembrane region" description="Helical" evidence="1">
    <location>
        <begin position="186"/>
        <end position="205"/>
    </location>
</feature>
<accession>V6IX70</accession>